<protein>
    <submittedName>
        <fullName evidence="5">Putative sugar kinase YdjH</fullName>
        <ecNumber evidence="5">2.7.1.-</ecNumber>
    </submittedName>
</protein>
<dbReference type="OrthoDB" id="9813569at2"/>
<dbReference type="PANTHER" id="PTHR43085">
    <property type="entry name" value="HEXOKINASE FAMILY MEMBER"/>
    <property type="match status" value="1"/>
</dbReference>
<evidence type="ECO:0000256" key="2">
    <source>
        <dbReference type="ARBA" id="ARBA00022679"/>
    </source>
</evidence>
<dbReference type="SUPFAM" id="SSF53613">
    <property type="entry name" value="Ribokinase-like"/>
    <property type="match status" value="1"/>
</dbReference>
<dbReference type="AlphaFoldDB" id="A0A5C5WPD6"/>
<keyword evidence="6" id="KW-1185">Reference proteome</keyword>
<dbReference type="Pfam" id="PF00294">
    <property type="entry name" value="PfkB"/>
    <property type="match status" value="1"/>
</dbReference>
<dbReference type="InterPro" id="IPR002173">
    <property type="entry name" value="Carboh/pur_kinase_PfkB_CS"/>
</dbReference>
<evidence type="ECO:0000313" key="5">
    <source>
        <dbReference type="EMBL" id="TWT51981.1"/>
    </source>
</evidence>
<dbReference type="InterPro" id="IPR029056">
    <property type="entry name" value="Ribokinase-like"/>
</dbReference>
<dbReference type="PANTHER" id="PTHR43085:SF57">
    <property type="entry name" value="CARBOHYDRATE KINASE PFKB DOMAIN-CONTAINING PROTEIN"/>
    <property type="match status" value="1"/>
</dbReference>
<organism evidence="5 6">
    <name type="scientific">Thalassoglobus neptunius</name>
    <dbReference type="NCBI Taxonomy" id="1938619"/>
    <lineage>
        <taxon>Bacteria</taxon>
        <taxon>Pseudomonadati</taxon>
        <taxon>Planctomycetota</taxon>
        <taxon>Planctomycetia</taxon>
        <taxon>Planctomycetales</taxon>
        <taxon>Planctomycetaceae</taxon>
        <taxon>Thalassoglobus</taxon>
    </lineage>
</organism>
<dbReference type="EC" id="2.7.1.-" evidence="5"/>
<dbReference type="RefSeq" id="WP_146510738.1">
    <property type="nucleotide sequence ID" value="NZ_SIHI01000009.1"/>
</dbReference>
<evidence type="ECO:0000259" key="4">
    <source>
        <dbReference type="Pfam" id="PF00294"/>
    </source>
</evidence>
<dbReference type="InterPro" id="IPR050306">
    <property type="entry name" value="PfkB_Carbo_kinase"/>
</dbReference>
<feature type="domain" description="Carbohydrate kinase PfkB" evidence="4">
    <location>
        <begin position="22"/>
        <end position="286"/>
    </location>
</feature>
<evidence type="ECO:0000313" key="6">
    <source>
        <dbReference type="Proteomes" id="UP000317243"/>
    </source>
</evidence>
<keyword evidence="3 5" id="KW-0418">Kinase</keyword>
<sequence length="300" mass="32673">MSEHRPIIVGLGELLWDVFPDERRPGGAPANVAFQAEQLGNQGIVVSRVGADELGDELISFLKSKGLETHGIQRDEAAPTGAVTVQFDERNQPTYVIHEGVAWDRLEFTEELEKIMKSASAVCFGTLAQRESTSRETILKAVQSVQDSCLKVYDVNLRQSYFTPDWIRDSLNLASVVKLNDEEVRVIAPLFNFSSDEVTFGQQVIQEFSPGLVCITRGANGCCLVSADGVVEVDGKPVEVADTVGAGDAFTAGLITSLLRKKTLQETGDFANQVGGIVASHHGAMPELKEKFEELRSSIF</sequence>
<gene>
    <name evidence="5" type="primary">ydjH_2</name>
    <name evidence="5" type="ORF">KOR42_32640</name>
</gene>
<dbReference type="Proteomes" id="UP000317243">
    <property type="component" value="Unassembled WGS sequence"/>
</dbReference>
<comment type="similarity">
    <text evidence="1">Belongs to the carbohydrate kinase PfkB family.</text>
</comment>
<dbReference type="PROSITE" id="PS00584">
    <property type="entry name" value="PFKB_KINASES_2"/>
    <property type="match status" value="1"/>
</dbReference>
<evidence type="ECO:0000256" key="3">
    <source>
        <dbReference type="ARBA" id="ARBA00022777"/>
    </source>
</evidence>
<comment type="caution">
    <text evidence="5">The sequence shown here is derived from an EMBL/GenBank/DDBJ whole genome shotgun (WGS) entry which is preliminary data.</text>
</comment>
<dbReference type="Gene3D" id="3.40.1190.20">
    <property type="match status" value="1"/>
</dbReference>
<dbReference type="CDD" id="cd01167">
    <property type="entry name" value="bac_FRK"/>
    <property type="match status" value="1"/>
</dbReference>
<proteinExistence type="inferred from homology"/>
<dbReference type="EMBL" id="SIHI01000009">
    <property type="protein sequence ID" value="TWT51981.1"/>
    <property type="molecule type" value="Genomic_DNA"/>
</dbReference>
<accession>A0A5C5WPD6</accession>
<reference evidence="5 6" key="1">
    <citation type="submission" date="2019-02" db="EMBL/GenBank/DDBJ databases">
        <title>Deep-cultivation of Planctomycetes and their phenomic and genomic characterization uncovers novel biology.</title>
        <authorList>
            <person name="Wiegand S."/>
            <person name="Jogler M."/>
            <person name="Boedeker C."/>
            <person name="Pinto D."/>
            <person name="Vollmers J."/>
            <person name="Rivas-Marin E."/>
            <person name="Kohn T."/>
            <person name="Peeters S.H."/>
            <person name="Heuer A."/>
            <person name="Rast P."/>
            <person name="Oberbeckmann S."/>
            <person name="Bunk B."/>
            <person name="Jeske O."/>
            <person name="Meyerdierks A."/>
            <person name="Storesund J.E."/>
            <person name="Kallscheuer N."/>
            <person name="Luecker S."/>
            <person name="Lage O.M."/>
            <person name="Pohl T."/>
            <person name="Merkel B.J."/>
            <person name="Hornburger P."/>
            <person name="Mueller R.-W."/>
            <person name="Bruemmer F."/>
            <person name="Labrenz M."/>
            <person name="Spormann A.M."/>
            <person name="Op Den Camp H."/>
            <person name="Overmann J."/>
            <person name="Amann R."/>
            <person name="Jetten M.S.M."/>
            <person name="Mascher T."/>
            <person name="Medema M.H."/>
            <person name="Devos D.P."/>
            <person name="Kaster A.-K."/>
            <person name="Ovreas L."/>
            <person name="Rohde M."/>
            <person name="Galperin M.Y."/>
            <person name="Jogler C."/>
        </authorList>
    </citation>
    <scope>NUCLEOTIDE SEQUENCE [LARGE SCALE GENOMIC DNA]</scope>
    <source>
        <strain evidence="5 6">KOR42</strain>
    </source>
</reference>
<keyword evidence="2 5" id="KW-0808">Transferase</keyword>
<evidence type="ECO:0000256" key="1">
    <source>
        <dbReference type="ARBA" id="ARBA00010688"/>
    </source>
</evidence>
<dbReference type="GO" id="GO:0016301">
    <property type="term" value="F:kinase activity"/>
    <property type="evidence" value="ECO:0007669"/>
    <property type="project" value="UniProtKB-KW"/>
</dbReference>
<dbReference type="InterPro" id="IPR011611">
    <property type="entry name" value="PfkB_dom"/>
</dbReference>
<name>A0A5C5WPD6_9PLAN</name>